<dbReference type="Proteomes" id="UP001321786">
    <property type="component" value="Chromosome"/>
</dbReference>
<evidence type="ECO:0000256" key="5">
    <source>
        <dbReference type="ARBA" id="ARBA00022833"/>
    </source>
</evidence>
<dbReference type="NCBIfam" id="TIGR00608">
    <property type="entry name" value="radc"/>
    <property type="match status" value="1"/>
</dbReference>
<dbReference type="InterPro" id="IPR046778">
    <property type="entry name" value="UPF0758_N"/>
</dbReference>
<evidence type="ECO:0000313" key="10">
    <source>
        <dbReference type="Proteomes" id="UP001321786"/>
    </source>
</evidence>
<proteinExistence type="inferred from homology"/>
<feature type="domain" description="MPN" evidence="8">
    <location>
        <begin position="104"/>
        <end position="226"/>
    </location>
</feature>
<dbReference type="InterPro" id="IPR020891">
    <property type="entry name" value="UPF0758_CS"/>
</dbReference>
<dbReference type="GO" id="GO:0046872">
    <property type="term" value="F:metal ion binding"/>
    <property type="evidence" value="ECO:0007669"/>
    <property type="project" value="UniProtKB-KW"/>
</dbReference>
<keyword evidence="10" id="KW-1185">Reference proteome</keyword>
<dbReference type="GO" id="GO:0006508">
    <property type="term" value="P:proteolysis"/>
    <property type="evidence" value="ECO:0007669"/>
    <property type="project" value="UniProtKB-KW"/>
</dbReference>
<evidence type="ECO:0000256" key="3">
    <source>
        <dbReference type="ARBA" id="ARBA00022723"/>
    </source>
</evidence>
<dbReference type="NCBIfam" id="NF000642">
    <property type="entry name" value="PRK00024.1"/>
    <property type="match status" value="1"/>
</dbReference>
<keyword evidence="2" id="KW-0645">Protease</keyword>
<evidence type="ECO:0000259" key="8">
    <source>
        <dbReference type="PROSITE" id="PS50249"/>
    </source>
</evidence>
<dbReference type="InterPro" id="IPR037518">
    <property type="entry name" value="MPN"/>
</dbReference>
<sequence length="228" mass="25551">MDIVFKNKKEFERPRERAMLKGVNSLSVNELISIILSSGSKSKNVYDISNEIIDMCSNLEGLNNITVDELCTINGLGKIKALKVICAVELGKRVVSYKKEVRKKITSPTDIVEELVISMQFLKKEEFRSVLLDTKNSIISIETISIGSLNSSIVHPREVFNLAVRKSAASIILVHNHPSGNTNPSEEDRSITKRLKKAGKILGIEILDHIIIGNSKYFSFREHDILDE</sequence>
<dbReference type="Pfam" id="PF04002">
    <property type="entry name" value="RadC"/>
    <property type="match status" value="1"/>
</dbReference>
<accession>A0AAU9EXZ5</accession>
<dbReference type="InterPro" id="IPR001405">
    <property type="entry name" value="UPF0758"/>
</dbReference>
<evidence type="ECO:0000256" key="6">
    <source>
        <dbReference type="ARBA" id="ARBA00023049"/>
    </source>
</evidence>
<gene>
    <name evidence="9" type="primary">radC</name>
    <name evidence="9" type="ORF">HLPR_22610</name>
</gene>
<comment type="similarity">
    <text evidence="1 7">Belongs to the UPF0758 family.</text>
</comment>
<dbReference type="AlphaFoldDB" id="A0AAU9EXZ5"/>
<protein>
    <submittedName>
        <fullName evidence="9">DNA repair protein RadC</fullName>
    </submittedName>
</protein>
<dbReference type="PROSITE" id="PS50249">
    <property type="entry name" value="MPN"/>
    <property type="match status" value="1"/>
</dbReference>
<dbReference type="InterPro" id="IPR025657">
    <property type="entry name" value="RadC_JAB"/>
</dbReference>
<dbReference type="GO" id="GO:0008237">
    <property type="term" value="F:metallopeptidase activity"/>
    <property type="evidence" value="ECO:0007669"/>
    <property type="project" value="UniProtKB-KW"/>
</dbReference>
<evidence type="ECO:0000313" key="9">
    <source>
        <dbReference type="EMBL" id="BEP29930.1"/>
    </source>
</evidence>
<dbReference type="KEGG" id="hprf:HLPR_22610"/>
<dbReference type="Pfam" id="PF20582">
    <property type="entry name" value="UPF0758_N"/>
    <property type="match status" value="1"/>
</dbReference>
<organism evidence="9 10">
    <name type="scientific">Helicovermis profundi</name>
    <dbReference type="NCBI Taxonomy" id="3065157"/>
    <lineage>
        <taxon>Bacteria</taxon>
        <taxon>Bacillati</taxon>
        <taxon>Bacillota</taxon>
        <taxon>Clostridia</taxon>
        <taxon>Helicovermis</taxon>
    </lineage>
</organism>
<keyword evidence="5" id="KW-0862">Zinc</keyword>
<name>A0AAU9EXZ5_9FIRM</name>
<evidence type="ECO:0000256" key="7">
    <source>
        <dbReference type="RuleBase" id="RU003797"/>
    </source>
</evidence>
<keyword evidence="3" id="KW-0479">Metal-binding</keyword>
<keyword evidence="6" id="KW-0482">Metalloprotease</keyword>
<dbReference type="RefSeq" id="WP_338535540.1">
    <property type="nucleotide sequence ID" value="NZ_AP028654.1"/>
</dbReference>
<dbReference type="EMBL" id="AP028654">
    <property type="protein sequence ID" value="BEP29930.1"/>
    <property type="molecule type" value="Genomic_DNA"/>
</dbReference>
<dbReference type="Gene3D" id="3.40.140.10">
    <property type="entry name" value="Cytidine Deaminase, domain 2"/>
    <property type="match status" value="1"/>
</dbReference>
<dbReference type="CDD" id="cd08071">
    <property type="entry name" value="MPN_DUF2466"/>
    <property type="match status" value="1"/>
</dbReference>
<dbReference type="PANTHER" id="PTHR30471">
    <property type="entry name" value="DNA REPAIR PROTEIN RADC"/>
    <property type="match status" value="1"/>
</dbReference>
<dbReference type="PANTHER" id="PTHR30471:SF3">
    <property type="entry name" value="UPF0758 PROTEIN YEES-RELATED"/>
    <property type="match status" value="1"/>
</dbReference>
<keyword evidence="4" id="KW-0378">Hydrolase</keyword>
<reference evidence="9 10" key="1">
    <citation type="submission" date="2023-08" db="EMBL/GenBank/DDBJ databases">
        <title>Helicovermis profunda gen. nov., sp. nov., a novel mesophilic, fermentative bacterium within the Bacillota from a deep-sea hydrothermal vent chimney.</title>
        <authorList>
            <person name="Miyazaki U."/>
            <person name="Mizutani D."/>
            <person name="Hashimoto Y."/>
            <person name="Tame A."/>
            <person name="Sawayama S."/>
            <person name="Miyazaki J."/>
            <person name="Takai K."/>
            <person name="Nakagawa S."/>
        </authorList>
    </citation>
    <scope>NUCLEOTIDE SEQUENCE [LARGE SCALE GENOMIC DNA]</scope>
    <source>
        <strain evidence="9 10">S502</strain>
    </source>
</reference>
<evidence type="ECO:0000256" key="1">
    <source>
        <dbReference type="ARBA" id="ARBA00010243"/>
    </source>
</evidence>
<evidence type="ECO:0000256" key="2">
    <source>
        <dbReference type="ARBA" id="ARBA00022670"/>
    </source>
</evidence>
<dbReference type="PROSITE" id="PS01302">
    <property type="entry name" value="UPF0758"/>
    <property type="match status" value="1"/>
</dbReference>
<evidence type="ECO:0000256" key="4">
    <source>
        <dbReference type="ARBA" id="ARBA00022801"/>
    </source>
</evidence>